<keyword evidence="3" id="KW-0804">Transcription</keyword>
<dbReference type="PROSITE" id="PS51000">
    <property type="entry name" value="HTH_DEOR_2"/>
    <property type="match status" value="1"/>
</dbReference>
<dbReference type="PRINTS" id="PR00037">
    <property type="entry name" value="HTHLACR"/>
</dbReference>
<dbReference type="SMART" id="SM00420">
    <property type="entry name" value="HTH_DEOR"/>
    <property type="match status" value="1"/>
</dbReference>
<dbReference type="Pfam" id="PF08220">
    <property type="entry name" value="HTH_DeoR"/>
    <property type="match status" value="1"/>
</dbReference>
<dbReference type="SMART" id="SM01134">
    <property type="entry name" value="DeoRC"/>
    <property type="match status" value="1"/>
</dbReference>
<dbReference type="PANTHER" id="PTHR30363:SF44">
    <property type="entry name" value="AGA OPERON TRANSCRIPTIONAL REPRESSOR-RELATED"/>
    <property type="match status" value="1"/>
</dbReference>
<keyword evidence="6" id="KW-1185">Reference proteome</keyword>
<dbReference type="Pfam" id="PF00455">
    <property type="entry name" value="DeoRC"/>
    <property type="match status" value="1"/>
</dbReference>
<dbReference type="GO" id="GO:0003677">
    <property type="term" value="F:DNA binding"/>
    <property type="evidence" value="ECO:0007669"/>
    <property type="project" value="UniProtKB-KW"/>
</dbReference>
<keyword evidence="2 5" id="KW-0238">DNA-binding</keyword>
<dbReference type="SUPFAM" id="SSF46785">
    <property type="entry name" value="Winged helix' DNA-binding domain"/>
    <property type="match status" value="1"/>
</dbReference>
<dbReference type="InterPro" id="IPR050313">
    <property type="entry name" value="Carb_Metab_HTH_regulators"/>
</dbReference>
<evidence type="ECO:0000313" key="6">
    <source>
        <dbReference type="Proteomes" id="UP001589814"/>
    </source>
</evidence>
<feature type="domain" description="HTH deoR-type" evidence="4">
    <location>
        <begin position="6"/>
        <end position="61"/>
    </location>
</feature>
<proteinExistence type="predicted"/>
<keyword evidence="1" id="KW-0805">Transcription regulation</keyword>
<dbReference type="SUPFAM" id="SSF100950">
    <property type="entry name" value="NagB/RpiA/CoA transferase-like"/>
    <property type="match status" value="1"/>
</dbReference>
<dbReference type="InterPro" id="IPR037171">
    <property type="entry name" value="NagB/RpiA_transferase-like"/>
</dbReference>
<evidence type="ECO:0000256" key="2">
    <source>
        <dbReference type="ARBA" id="ARBA00023125"/>
    </source>
</evidence>
<dbReference type="Proteomes" id="UP001589814">
    <property type="component" value="Unassembled WGS sequence"/>
</dbReference>
<gene>
    <name evidence="5" type="ORF">ACFFHW_04125</name>
</gene>
<evidence type="ECO:0000256" key="3">
    <source>
        <dbReference type="ARBA" id="ARBA00023163"/>
    </source>
</evidence>
<dbReference type="Gene3D" id="3.40.50.1360">
    <property type="match status" value="1"/>
</dbReference>
<dbReference type="Gene3D" id="1.10.10.10">
    <property type="entry name" value="Winged helix-like DNA-binding domain superfamily/Winged helix DNA-binding domain"/>
    <property type="match status" value="1"/>
</dbReference>
<name>A0ABV6G0L8_9GAMM</name>
<dbReference type="InterPro" id="IPR014036">
    <property type="entry name" value="DeoR-like_C"/>
</dbReference>
<dbReference type="InterPro" id="IPR036390">
    <property type="entry name" value="WH_DNA-bd_sf"/>
</dbReference>
<dbReference type="PROSITE" id="PS00894">
    <property type="entry name" value="HTH_DEOR_1"/>
    <property type="match status" value="1"/>
</dbReference>
<organism evidence="5 6">
    <name type="scientific">Kushneria aurantia</name>
    <dbReference type="NCBI Taxonomy" id="504092"/>
    <lineage>
        <taxon>Bacteria</taxon>
        <taxon>Pseudomonadati</taxon>
        <taxon>Pseudomonadota</taxon>
        <taxon>Gammaproteobacteria</taxon>
        <taxon>Oceanospirillales</taxon>
        <taxon>Halomonadaceae</taxon>
        <taxon>Kushneria</taxon>
    </lineage>
</organism>
<dbReference type="InterPro" id="IPR001034">
    <property type="entry name" value="DeoR_HTH"/>
</dbReference>
<evidence type="ECO:0000313" key="5">
    <source>
        <dbReference type="EMBL" id="MFC0267197.1"/>
    </source>
</evidence>
<dbReference type="PANTHER" id="PTHR30363">
    <property type="entry name" value="HTH-TYPE TRANSCRIPTIONAL REGULATOR SRLR-RELATED"/>
    <property type="match status" value="1"/>
</dbReference>
<evidence type="ECO:0000259" key="4">
    <source>
        <dbReference type="PROSITE" id="PS51000"/>
    </source>
</evidence>
<accession>A0ABV6G0L8</accession>
<dbReference type="InterPro" id="IPR018356">
    <property type="entry name" value="Tscrpt_reg_HTH_DeoR_CS"/>
</dbReference>
<reference evidence="5 6" key="1">
    <citation type="submission" date="2024-09" db="EMBL/GenBank/DDBJ databases">
        <authorList>
            <person name="Sun Q."/>
            <person name="Mori K."/>
        </authorList>
    </citation>
    <scope>NUCLEOTIDE SEQUENCE [LARGE SCALE GENOMIC DNA]</scope>
    <source>
        <strain evidence="5 6">CCM 7415</strain>
    </source>
</reference>
<evidence type="ECO:0000256" key="1">
    <source>
        <dbReference type="ARBA" id="ARBA00023015"/>
    </source>
</evidence>
<dbReference type="RefSeq" id="WP_019950045.1">
    <property type="nucleotide sequence ID" value="NZ_JBHLVX010000013.1"/>
</dbReference>
<dbReference type="EMBL" id="JBHLVX010000013">
    <property type="protein sequence ID" value="MFC0267197.1"/>
    <property type="molecule type" value="Genomic_DNA"/>
</dbReference>
<protein>
    <submittedName>
        <fullName evidence="5">DeoR/GlpR family DNA-binding transcription regulator</fullName>
    </submittedName>
</protein>
<sequence>MQRRQTPQRRDAILELLAERGEVTVEALAEQFDTSSVTVRKDLAALEAAGRLIRRYGGAILVERDGERPQRISPAKKAIARAASRRIRDHARLIIDSGTTTGALIPELGRCSGLVVMTNSLGVAGALRALEPPPTLLMTGGTWDPHSAAFQGRVAETVLRAYDFDQLFIGADGIDPTRGTTTFNELTGLSQVMAEVAREVVVMIESDKFERRIPNLELDWTQIDVLITDAGLTSAMQERLEALDIDLVIAGSDT</sequence>
<dbReference type="InterPro" id="IPR036388">
    <property type="entry name" value="WH-like_DNA-bd_sf"/>
</dbReference>
<comment type="caution">
    <text evidence="5">The sequence shown here is derived from an EMBL/GenBank/DDBJ whole genome shotgun (WGS) entry which is preliminary data.</text>
</comment>